<name>A0ABR1TAV4_9PEZI</name>
<accession>A0ABR1TAV4</accession>
<evidence type="ECO:0000313" key="1">
    <source>
        <dbReference type="EMBL" id="KAK8043116.1"/>
    </source>
</evidence>
<evidence type="ECO:0000313" key="2">
    <source>
        <dbReference type="Proteomes" id="UP001480595"/>
    </source>
</evidence>
<proteinExistence type="predicted"/>
<dbReference type="EMBL" id="JAQQWL010000013">
    <property type="protein sequence ID" value="KAK8043116.1"/>
    <property type="molecule type" value="Genomic_DNA"/>
</dbReference>
<dbReference type="GeneID" id="92098071"/>
<comment type="caution">
    <text evidence="1">The sequence shown here is derived from an EMBL/GenBank/DDBJ whole genome shotgun (WGS) entry which is preliminary data.</text>
</comment>
<organism evidence="1 2">
    <name type="scientific">Apiospora phragmitis</name>
    <dbReference type="NCBI Taxonomy" id="2905665"/>
    <lineage>
        <taxon>Eukaryota</taxon>
        <taxon>Fungi</taxon>
        <taxon>Dikarya</taxon>
        <taxon>Ascomycota</taxon>
        <taxon>Pezizomycotina</taxon>
        <taxon>Sordariomycetes</taxon>
        <taxon>Xylariomycetidae</taxon>
        <taxon>Amphisphaeriales</taxon>
        <taxon>Apiosporaceae</taxon>
        <taxon>Apiospora</taxon>
    </lineage>
</organism>
<gene>
    <name evidence="1" type="ORF">PG994_013599</name>
</gene>
<dbReference type="RefSeq" id="XP_066709969.1">
    <property type="nucleotide sequence ID" value="XM_066865008.1"/>
</dbReference>
<dbReference type="Proteomes" id="UP001480595">
    <property type="component" value="Unassembled WGS sequence"/>
</dbReference>
<reference evidence="1 2" key="1">
    <citation type="submission" date="2023-01" db="EMBL/GenBank/DDBJ databases">
        <title>Analysis of 21 Apiospora genomes using comparative genomics revels a genus with tremendous synthesis potential of carbohydrate active enzymes and secondary metabolites.</title>
        <authorList>
            <person name="Sorensen T."/>
        </authorList>
    </citation>
    <scope>NUCLEOTIDE SEQUENCE [LARGE SCALE GENOMIC DNA]</scope>
    <source>
        <strain evidence="1 2">CBS 135458</strain>
    </source>
</reference>
<keyword evidence="2" id="KW-1185">Reference proteome</keyword>
<protein>
    <recommendedName>
        <fullName evidence="3">F-box domain-containing protein</fullName>
    </recommendedName>
</protein>
<evidence type="ECO:0008006" key="3">
    <source>
        <dbReference type="Google" id="ProtNLM"/>
    </source>
</evidence>
<sequence>MDGFSNIPLEIARLIMVQAVKVRKIRRAVRFSFVHRSWDREVTEAIIESGILDGLPELEDSPFWPKYLMHKILCTHTPLPRSIRIIRLAAERVLAFRGGKTSSDDHDALRQYLWEICQLFPRRQRYEWFTLPEQIGPMQDSDEDFKRALLAAAAATNDLALVKQLPPNQEECTHLIRPYWVGPPEPK</sequence>